<dbReference type="Proteomes" id="UP000078200">
    <property type="component" value="Unassembled WGS sequence"/>
</dbReference>
<feature type="compositionally biased region" description="Low complexity" evidence="1">
    <location>
        <begin position="36"/>
        <end position="48"/>
    </location>
</feature>
<evidence type="ECO:0000313" key="4">
    <source>
        <dbReference type="Proteomes" id="UP000078200"/>
    </source>
</evidence>
<dbReference type="EnsemblMetazoa" id="GAUT026423-RA">
    <property type="protein sequence ID" value="GAUT026423-PA"/>
    <property type="gene ID" value="GAUT026423"/>
</dbReference>
<feature type="transmembrane region" description="Helical" evidence="2">
    <location>
        <begin position="59"/>
        <end position="81"/>
    </location>
</feature>
<keyword evidence="2" id="KW-1133">Transmembrane helix</keyword>
<sequence>MNNTPSNGKLQMKKKYFKLRLRNHQHQHQHQHQHHNQQAPTPTATLPSTSSLQELNASYLTFALPFFFLLFFVFKIVQILCTEVFNVMVSRIDRTYTHTFVCLPTLSQNE</sequence>
<reference evidence="3" key="1">
    <citation type="submission" date="2020-05" db="UniProtKB">
        <authorList>
            <consortium name="EnsemblMetazoa"/>
        </authorList>
    </citation>
    <scope>IDENTIFICATION</scope>
    <source>
        <strain evidence="3">TTRI</strain>
    </source>
</reference>
<name>A0A1A9V593_GLOAU</name>
<feature type="region of interest" description="Disordered" evidence="1">
    <location>
        <begin position="22"/>
        <end position="48"/>
    </location>
</feature>
<accession>A0A1A9V593</accession>
<keyword evidence="2" id="KW-0812">Transmembrane</keyword>
<organism evidence="3 4">
    <name type="scientific">Glossina austeni</name>
    <name type="common">Savannah tsetse fly</name>
    <dbReference type="NCBI Taxonomy" id="7395"/>
    <lineage>
        <taxon>Eukaryota</taxon>
        <taxon>Metazoa</taxon>
        <taxon>Ecdysozoa</taxon>
        <taxon>Arthropoda</taxon>
        <taxon>Hexapoda</taxon>
        <taxon>Insecta</taxon>
        <taxon>Pterygota</taxon>
        <taxon>Neoptera</taxon>
        <taxon>Endopterygota</taxon>
        <taxon>Diptera</taxon>
        <taxon>Brachycera</taxon>
        <taxon>Muscomorpha</taxon>
        <taxon>Hippoboscoidea</taxon>
        <taxon>Glossinidae</taxon>
        <taxon>Glossina</taxon>
    </lineage>
</organism>
<evidence type="ECO:0000256" key="2">
    <source>
        <dbReference type="SAM" id="Phobius"/>
    </source>
</evidence>
<feature type="compositionally biased region" description="Basic residues" evidence="1">
    <location>
        <begin position="22"/>
        <end position="35"/>
    </location>
</feature>
<proteinExistence type="predicted"/>
<keyword evidence="4" id="KW-1185">Reference proteome</keyword>
<evidence type="ECO:0000313" key="3">
    <source>
        <dbReference type="EnsemblMetazoa" id="GAUT026423-PA"/>
    </source>
</evidence>
<protein>
    <submittedName>
        <fullName evidence="3">Uncharacterized protein</fullName>
    </submittedName>
</protein>
<dbReference type="AlphaFoldDB" id="A0A1A9V593"/>
<dbReference type="VEuPathDB" id="VectorBase:GAUT026423"/>
<evidence type="ECO:0000256" key="1">
    <source>
        <dbReference type="SAM" id="MobiDB-lite"/>
    </source>
</evidence>
<keyword evidence="2" id="KW-0472">Membrane</keyword>